<dbReference type="InterPro" id="IPR002123">
    <property type="entry name" value="Plipid/glycerol_acylTrfase"/>
</dbReference>
<evidence type="ECO:0000256" key="3">
    <source>
        <dbReference type="ARBA" id="ARBA00022679"/>
    </source>
</evidence>
<dbReference type="PANTHER" id="PTHR10434:SF65">
    <property type="entry name" value="1-ACYL-SN-GLYCEROL-3-PHOSPHATE ACYLTRANSFERASE ALPHA"/>
    <property type="match status" value="1"/>
</dbReference>
<keyword evidence="8" id="KW-1185">Reference proteome</keyword>
<reference evidence="7 8" key="1">
    <citation type="submission" date="2019-09" db="EMBL/GenBank/DDBJ databases">
        <title>Bird 10,000 Genomes (B10K) Project - Family phase.</title>
        <authorList>
            <person name="Zhang G."/>
        </authorList>
    </citation>
    <scope>NUCLEOTIDE SEQUENCE [LARGE SCALE GENOMIC DNA]</scope>
    <source>
        <strain evidence="7">OUT-0040</strain>
        <tissue evidence="7">Blood</tissue>
    </source>
</reference>
<dbReference type="GO" id="GO:0006654">
    <property type="term" value="P:phosphatidic acid biosynthetic process"/>
    <property type="evidence" value="ECO:0007669"/>
    <property type="project" value="TreeGrafter"/>
</dbReference>
<evidence type="ECO:0000256" key="4">
    <source>
        <dbReference type="ARBA" id="ARBA00023315"/>
    </source>
</evidence>
<sequence>PAFRHFCKMTFYKLWLFTLSILVIMISVSRECNMENMEFLCMSFLPLNYIFGLKIMVKGKENLRTKKPFILMLNDQTSLDIMVMMEVLPSCCVPIARKEILYMGTFSLACWLSGLIFIDHKKREESITTLIEVAHSLHKENFHILIFPEGTCSHGSFMLPFKCGAFQLAIHCRPPPFQVPIIPVVISSYYDFHNQKEKRFRPGKSIIQILPEVETLGLAPDDVPKLTEQVSDSMLTTYQAIS</sequence>
<feature type="transmembrane region" description="Helical" evidence="5">
    <location>
        <begin position="36"/>
        <end position="57"/>
    </location>
</feature>
<feature type="non-terminal residue" evidence="7">
    <location>
        <position position="242"/>
    </location>
</feature>
<dbReference type="EMBL" id="VZSQ01000106">
    <property type="protein sequence ID" value="NWZ53890.1"/>
    <property type="molecule type" value="Genomic_DNA"/>
</dbReference>
<dbReference type="AlphaFoldDB" id="A0A7K7NF32"/>
<feature type="non-terminal residue" evidence="7">
    <location>
        <position position="1"/>
    </location>
</feature>
<keyword evidence="4 7" id="KW-0012">Acyltransferase</keyword>
<dbReference type="SUPFAM" id="SSF69593">
    <property type="entry name" value="Glycerol-3-phosphate (1)-acyltransferase"/>
    <property type="match status" value="1"/>
</dbReference>
<comment type="pathway">
    <text evidence="1">Phospholipid metabolism; CDP-diacylglycerol biosynthesis; CDP-diacylglycerol from sn-glycerol 3-phosphate: step 2/3.</text>
</comment>
<dbReference type="PANTHER" id="PTHR10434">
    <property type="entry name" value="1-ACYL-SN-GLYCEROL-3-PHOSPHATE ACYLTRANSFERASE"/>
    <property type="match status" value="1"/>
</dbReference>
<protein>
    <recommendedName>
        <fullName evidence="2">1-acylglycerol-3-phosphate O-acyltransferase</fullName>
        <ecNumber evidence="2">2.3.1.51</ecNumber>
    </recommendedName>
</protein>
<gene>
    <name evidence="7" type="primary">Agpat1_0</name>
    <name evidence="7" type="ORF">HALALB_R14994</name>
</gene>
<keyword evidence="5" id="KW-0472">Membrane</keyword>
<organism evidence="7 8">
    <name type="scientific">Haliaeetus albicilla</name>
    <name type="common">White-tailed sea-eagle</name>
    <name type="synonym">Falco albicilla</name>
    <dbReference type="NCBI Taxonomy" id="8969"/>
    <lineage>
        <taxon>Eukaryota</taxon>
        <taxon>Metazoa</taxon>
        <taxon>Chordata</taxon>
        <taxon>Craniata</taxon>
        <taxon>Vertebrata</taxon>
        <taxon>Euteleostomi</taxon>
        <taxon>Archelosauria</taxon>
        <taxon>Archosauria</taxon>
        <taxon>Dinosauria</taxon>
        <taxon>Saurischia</taxon>
        <taxon>Theropoda</taxon>
        <taxon>Coelurosauria</taxon>
        <taxon>Aves</taxon>
        <taxon>Neognathae</taxon>
        <taxon>Neoaves</taxon>
        <taxon>Telluraves</taxon>
        <taxon>Accipitrimorphae</taxon>
        <taxon>Accipitriformes</taxon>
        <taxon>Accipitridae</taxon>
        <taxon>Accipitrinae</taxon>
        <taxon>Haliaeetus</taxon>
    </lineage>
</organism>
<dbReference type="EC" id="2.3.1.51" evidence="2"/>
<evidence type="ECO:0000256" key="2">
    <source>
        <dbReference type="ARBA" id="ARBA00013211"/>
    </source>
</evidence>
<dbReference type="SMART" id="SM00563">
    <property type="entry name" value="PlsC"/>
    <property type="match status" value="1"/>
</dbReference>
<evidence type="ECO:0000313" key="7">
    <source>
        <dbReference type="EMBL" id="NWZ53890.1"/>
    </source>
</evidence>
<feature type="domain" description="Phospholipid/glycerol acyltransferase" evidence="6">
    <location>
        <begin position="69"/>
        <end position="189"/>
    </location>
</feature>
<feature type="transmembrane region" description="Helical" evidence="5">
    <location>
        <begin position="12"/>
        <end position="30"/>
    </location>
</feature>
<keyword evidence="5" id="KW-0812">Transmembrane</keyword>
<evidence type="ECO:0000256" key="5">
    <source>
        <dbReference type="SAM" id="Phobius"/>
    </source>
</evidence>
<dbReference type="GO" id="GO:0005783">
    <property type="term" value="C:endoplasmic reticulum"/>
    <property type="evidence" value="ECO:0007669"/>
    <property type="project" value="TreeGrafter"/>
</dbReference>
<dbReference type="CDD" id="cd07989">
    <property type="entry name" value="LPLAT_AGPAT-like"/>
    <property type="match status" value="1"/>
</dbReference>
<keyword evidence="5" id="KW-1133">Transmembrane helix</keyword>
<evidence type="ECO:0000256" key="1">
    <source>
        <dbReference type="ARBA" id="ARBA00004728"/>
    </source>
</evidence>
<dbReference type="GO" id="GO:0003841">
    <property type="term" value="F:1-acylglycerol-3-phosphate O-acyltransferase activity"/>
    <property type="evidence" value="ECO:0007669"/>
    <property type="project" value="UniProtKB-EC"/>
</dbReference>
<evidence type="ECO:0000259" key="6">
    <source>
        <dbReference type="SMART" id="SM00563"/>
    </source>
</evidence>
<dbReference type="Proteomes" id="UP000585422">
    <property type="component" value="Unassembled WGS sequence"/>
</dbReference>
<keyword evidence="3 7" id="KW-0808">Transferase</keyword>
<dbReference type="Pfam" id="PF01553">
    <property type="entry name" value="Acyltransferase"/>
    <property type="match status" value="1"/>
</dbReference>
<comment type="caution">
    <text evidence="7">The sequence shown here is derived from an EMBL/GenBank/DDBJ whole genome shotgun (WGS) entry which is preliminary data.</text>
</comment>
<name>A0A7K7NF32_HALAL</name>
<evidence type="ECO:0000313" key="8">
    <source>
        <dbReference type="Proteomes" id="UP000585422"/>
    </source>
</evidence>
<dbReference type="OrthoDB" id="202234at2759"/>
<proteinExistence type="predicted"/>
<accession>A0A7K7NF32</accession>